<gene>
    <name evidence="2" type="ORF">J0654_00625</name>
</gene>
<protein>
    <submittedName>
        <fullName evidence="2">Uncharacterized protein</fullName>
    </submittedName>
</protein>
<sequence>MNRERRTPCAETALQTQENDTQGAFQDDHCKAMQNIVGLSPGAVLQAKGREGNEPEAHARD</sequence>
<feature type="region of interest" description="Disordered" evidence="1">
    <location>
        <begin position="1"/>
        <end position="22"/>
    </location>
</feature>
<dbReference type="Proteomes" id="UP000664807">
    <property type="component" value="Unassembled WGS sequence"/>
</dbReference>
<dbReference type="RefSeq" id="WP_207025727.1">
    <property type="nucleotide sequence ID" value="NZ_JAFLNM010000001.1"/>
</dbReference>
<keyword evidence="3" id="KW-1185">Reference proteome</keyword>
<evidence type="ECO:0000313" key="3">
    <source>
        <dbReference type="Proteomes" id="UP000664807"/>
    </source>
</evidence>
<evidence type="ECO:0000313" key="2">
    <source>
        <dbReference type="EMBL" id="MBO0340122.1"/>
    </source>
</evidence>
<feature type="compositionally biased region" description="Polar residues" evidence="1">
    <location>
        <begin position="13"/>
        <end position="22"/>
    </location>
</feature>
<evidence type="ECO:0000256" key="1">
    <source>
        <dbReference type="SAM" id="MobiDB-lite"/>
    </source>
</evidence>
<reference evidence="2 3" key="1">
    <citation type="submission" date="2021-03" db="EMBL/GenBank/DDBJ databases">
        <title>Muricauda lutimaris sp. nov. and Muricauda ruestringensis sp. nov, two marine members of the Flavobacteriaceae isolated from deep sea sediments of Western Pacific.</title>
        <authorList>
            <person name="Zhao S."/>
            <person name="Liu R."/>
        </authorList>
    </citation>
    <scope>NUCLEOTIDE SEQUENCE [LARGE SCALE GENOMIC DNA]</scope>
    <source>
        <strain evidence="2 3">BC31-3-A3</strain>
    </source>
</reference>
<dbReference type="EMBL" id="JAFLNM010000001">
    <property type="protein sequence ID" value="MBO0340122.1"/>
    <property type="molecule type" value="Genomic_DNA"/>
</dbReference>
<proteinExistence type="predicted"/>
<name>A0ABS3FAJ5_9FLAO</name>
<accession>A0ABS3FAJ5</accession>
<organism evidence="2 3">
    <name type="scientific">Flagellimonas profundi</name>
    <dbReference type="NCBI Taxonomy" id="2915620"/>
    <lineage>
        <taxon>Bacteria</taxon>
        <taxon>Pseudomonadati</taxon>
        <taxon>Bacteroidota</taxon>
        <taxon>Flavobacteriia</taxon>
        <taxon>Flavobacteriales</taxon>
        <taxon>Flavobacteriaceae</taxon>
        <taxon>Flagellimonas</taxon>
    </lineage>
</organism>
<comment type="caution">
    <text evidence="2">The sequence shown here is derived from an EMBL/GenBank/DDBJ whole genome shotgun (WGS) entry which is preliminary data.</text>
</comment>